<dbReference type="Proteomes" id="UP000823615">
    <property type="component" value="Unassembled WGS sequence"/>
</dbReference>
<gene>
    <name evidence="1" type="ORF">IAA97_07515</name>
</gene>
<proteinExistence type="predicted"/>
<name>A0A9D9H6C6_9SPIO</name>
<reference evidence="1" key="1">
    <citation type="submission" date="2020-10" db="EMBL/GenBank/DDBJ databases">
        <authorList>
            <person name="Gilroy R."/>
        </authorList>
    </citation>
    <scope>NUCLEOTIDE SEQUENCE</scope>
    <source>
        <strain evidence="1">7293</strain>
    </source>
</reference>
<sequence>MESRATTVNEKRLEEIASIIPVADEDAPEITPEQATKARFAHITHPQWFKTSS</sequence>
<dbReference type="AlphaFoldDB" id="A0A9D9H6C6"/>
<accession>A0A9D9H6C6</accession>
<protein>
    <submittedName>
        <fullName evidence="1">Uncharacterized protein</fullName>
    </submittedName>
</protein>
<organism evidence="1 2">
    <name type="scientific">Candidatus Ornithospirochaeta stercoripullorum</name>
    <dbReference type="NCBI Taxonomy" id="2840899"/>
    <lineage>
        <taxon>Bacteria</taxon>
        <taxon>Pseudomonadati</taxon>
        <taxon>Spirochaetota</taxon>
        <taxon>Spirochaetia</taxon>
        <taxon>Spirochaetales</taxon>
        <taxon>Spirochaetaceae</taxon>
        <taxon>Spirochaetaceae incertae sedis</taxon>
        <taxon>Candidatus Ornithospirochaeta</taxon>
    </lineage>
</organism>
<comment type="caution">
    <text evidence="1">The sequence shown here is derived from an EMBL/GenBank/DDBJ whole genome shotgun (WGS) entry which is preliminary data.</text>
</comment>
<reference evidence="1" key="2">
    <citation type="journal article" date="2021" name="PeerJ">
        <title>Extensive microbial diversity within the chicken gut microbiome revealed by metagenomics and culture.</title>
        <authorList>
            <person name="Gilroy R."/>
            <person name="Ravi A."/>
            <person name="Getino M."/>
            <person name="Pursley I."/>
            <person name="Horton D.L."/>
            <person name="Alikhan N.F."/>
            <person name="Baker D."/>
            <person name="Gharbi K."/>
            <person name="Hall N."/>
            <person name="Watson M."/>
            <person name="Adriaenssens E.M."/>
            <person name="Foster-Nyarko E."/>
            <person name="Jarju S."/>
            <person name="Secka A."/>
            <person name="Antonio M."/>
            <person name="Oren A."/>
            <person name="Chaudhuri R.R."/>
            <person name="La Ragione R."/>
            <person name="Hildebrand F."/>
            <person name="Pallen M.J."/>
        </authorList>
    </citation>
    <scope>NUCLEOTIDE SEQUENCE</scope>
    <source>
        <strain evidence="1">7293</strain>
    </source>
</reference>
<dbReference type="EMBL" id="JADIMT010000089">
    <property type="protein sequence ID" value="MBO8436807.1"/>
    <property type="molecule type" value="Genomic_DNA"/>
</dbReference>
<evidence type="ECO:0000313" key="2">
    <source>
        <dbReference type="Proteomes" id="UP000823615"/>
    </source>
</evidence>
<evidence type="ECO:0000313" key="1">
    <source>
        <dbReference type="EMBL" id="MBO8436807.1"/>
    </source>
</evidence>